<dbReference type="GO" id="GO:0005743">
    <property type="term" value="C:mitochondrial inner membrane"/>
    <property type="evidence" value="ECO:0007669"/>
    <property type="project" value="UniProtKB-SubCell"/>
</dbReference>
<evidence type="ECO:0000313" key="9">
    <source>
        <dbReference type="EMBL" id="KAL0270543.1"/>
    </source>
</evidence>
<dbReference type="InterPro" id="IPR007533">
    <property type="entry name" value="Cyt_c_oxidase_assmbl_CtaG"/>
</dbReference>
<evidence type="ECO:0000256" key="4">
    <source>
        <dbReference type="ARBA" id="ARBA00022989"/>
    </source>
</evidence>
<keyword evidence="4 8" id="KW-1133">Transmembrane helix</keyword>
<comment type="caution">
    <text evidence="9">The sequence shown here is derived from an EMBL/GenBank/DDBJ whole genome shotgun (WGS) entry which is preliminary data.</text>
</comment>
<dbReference type="EMBL" id="JARGDH010000004">
    <property type="protein sequence ID" value="KAL0270543.1"/>
    <property type="molecule type" value="Genomic_DNA"/>
</dbReference>
<dbReference type="NCBIfam" id="NF003465">
    <property type="entry name" value="PRK05089.1"/>
    <property type="match status" value="1"/>
</dbReference>
<dbReference type="PANTHER" id="PTHR21320">
    <property type="entry name" value="CYTOCHROME C OXIDASE ASSEMBLY PROTEIN COX11-RELATED"/>
    <property type="match status" value="1"/>
</dbReference>
<evidence type="ECO:0000256" key="5">
    <source>
        <dbReference type="ARBA" id="ARBA00023136"/>
    </source>
</evidence>
<reference evidence="9" key="1">
    <citation type="journal article" date="2024" name="Gigascience">
        <title>Chromosome-level genome of the poultry shaft louse Menopon gallinae provides insight into the host-switching and adaptive evolution of parasitic lice.</title>
        <authorList>
            <person name="Xu Y."/>
            <person name="Ma L."/>
            <person name="Liu S."/>
            <person name="Liang Y."/>
            <person name="Liu Q."/>
            <person name="He Z."/>
            <person name="Tian L."/>
            <person name="Duan Y."/>
            <person name="Cai W."/>
            <person name="Li H."/>
            <person name="Song F."/>
        </authorList>
    </citation>
    <scope>NUCLEOTIDE SEQUENCE</scope>
    <source>
        <strain evidence="9">Cailab_2023a</strain>
    </source>
</reference>
<sequence length="247" mass="28246">MNRVKISCDLARRLFFCSRNPSVNSLHYVQKSLNNRWCEFHNKSNRPTVYDKNISGGRGPKTTRNYLLALTIMTLGLSYAAVPLYGIFCKMTGYGGTTRHESDEEVLKALKRDPSRKITIRFNSDVDSSLAWNFRPAQTTLQVVPGETVLAFYTASNPTDKPIVGVSTYNVLPFEAGPHFNKIQCFCFEEQMLDPHETVDMPVFFYIDPKFCDDPTMEFVDEIVLSYTFFEAKEKMNLPIPSFLKQS</sequence>
<keyword evidence="3 8" id="KW-0812">Transmembrane</keyword>
<comment type="subunit">
    <text evidence="6">Interacts with CNNM4/ACDP4. Interacts with RANBP2.</text>
</comment>
<dbReference type="InterPro" id="IPR023471">
    <property type="entry name" value="CtaG/Cox11_dom_sf"/>
</dbReference>
<evidence type="ECO:0000256" key="3">
    <source>
        <dbReference type="ARBA" id="ARBA00022692"/>
    </source>
</evidence>
<proteinExistence type="inferred from homology"/>
<evidence type="ECO:0000256" key="7">
    <source>
        <dbReference type="ARBA" id="ARBA00068998"/>
    </source>
</evidence>
<name>A0AAW2HMB0_9NEOP</name>
<evidence type="ECO:0000256" key="6">
    <source>
        <dbReference type="ARBA" id="ARBA00063165"/>
    </source>
</evidence>
<keyword evidence="5 8" id="KW-0472">Membrane</keyword>
<dbReference type="Pfam" id="PF04442">
    <property type="entry name" value="CtaG_Cox11"/>
    <property type="match status" value="1"/>
</dbReference>
<protein>
    <recommendedName>
        <fullName evidence="7">Cytochrome c oxidase assembly protein COX11, mitochondrial</fullName>
    </recommendedName>
</protein>
<dbReference type="SUPFAM" id="SSF110111">
    <property type="entry name" value="Ctag/Cox11"/>
    <property type="match status" value="1"/>
</dbReference>
<comment type="function">
    <text evidence="1">Exerts its effect at some terminal stage of cytochrome c oxidase synthesis, probably by being involved in the insertion of the copper B into subunit I.</text>
</comment>
<dbReference type="FunFam" id="2.60.370.10:FF:000001">
    <property type="entry name" value="COX11 cytochrome c oxidase assembly homolog"/>
    <property type="match status" value="1"/>
</dbReference>
<comment type="subcellular location">
    <subcellularLocation>
        <location evidence="2">Mitochondrion inner membrane</location>
        <topology evidence="2">Single-pass membrane protein</topology>
        <orientation evidence="2">Intermembrane side</orientation>
    </subcellularLocation>
</comment>
<dbReference type="GO" id="GO:0005507">
    <property type="term" value="F:copper ion binding"/>
    <property type="evidence" value="ECO:0007669"/>
    <property type="project" value="InterPro"/>
</dbReference>
<dbReference type="PANTHER" id="PTHR21320:SF3">
    <property type="entry name" value="CYTOCHROME C OXIDASE ASSEMBLY PROTEIN COX11, MITOCHONDRIAL-RELATED"/>
    <property type="match status" value="1"/>
</dbReference>
<evidence type="ECO:0000256" key="1">
    <source>
        <dbReference type="ARBA" id="ARBA00004007"/>
    </source>
</evidence>
<evidence type="ECO:0000256" key="8">
    <source>
        <dbReference type="SAM" id="Phobius"/>
    </source>
</evidence>
<organism evidence="9">
    <name type="scientific">Menopon gallinae</name>
    <name type="common">poultry shaft louse</name>
    <dbReference type="NCBI Taxonomy" id="328185"/>
    <lineage>
        <taxon>Eukaryota</taxon>
        <taxon>Metazoa</taxon>
        <taxon>Ecdysozoa</taxon>
        <taxon>Arthropoda</taxon>
        <taxon>Hexapoda</taxon>
        <taxon>Insecta</taxon>
        <taxon>Pterygota</taxon>
        <taxon>Neoptera</taxon>
        <taxon>Paraneoptera</taxon>
        <taxon>Psocodea</taxon>
        <taxon>Troctomorpha</taxon>
        <taxon>Phthiraptera</taxon>
        <taxon>Amblycera</taxon>
        <taxon>Menoponidae</taxon>
        <taxon>Menopon</taxon>
    </lineage>
</organism>
<dbReference type="AlphaFoldDB" id="A0AAW2HMB0"/>
<dbReference type="Gene3D" id="2.60.370.10">
    <property type="entry name" value="Ctag/Cox11"/>
    <property type="match status" value="1"/>
</dbReference>
<accession>A0AAW2HMB0</accession>
<feature type="transmembrane region" description="Helical" evidence="8">
    <location>
        <begin position="66"/>
        <end position="88"/>
    </location>
</feature>
<gene>
    <name evidence="9" type="ORF">PYX00_007922</name>
</gene>
<evidence type="ECO:0000256" key="2">
    <source>
        <dbReference type="ARBA" id="ARBA00004243"/>
    </source>
</evidence>
<dbReference type="HAMAP" id="MF_00155">
    <property type="entry name" value="CtaG"/>
    <property type="match status" value="1"/>
</dbReference>